<dbReference type="RefSeq" id="WP_215796270.1">
    <property type="nucleotide sequence ID" value="NZ_JAHKKG010000030.1"/>
</dbReference>
<dbReference type="SUPFAM" id="SSF48452">
    <property type="entry name" value="TPR-like"/>
    <property type="match status" value="1"/>
</dbReference>
<evidence type="ECO:0000313" key="1">
    <source>
        <dbReference type="EMBL" id="MBU2671010.1"/>
    </source>
</evidence>
<protein>
    <recommendedName>
        <fullName evidence="3">Tetratricopeptide repeat protein</fullName>
    </recommendedName>
</protein>
<name>A0ABS5Z928_9ACTN</name>
<dbReference type="Gene3D" id="1.25.40.10">
    <property type="entry name" value="Tetratricopeptide repeat domain"/>
    <property type="match status" value="1"/>
</dbReference>
<sequence length="108" mass="11419">MVEDDVVRQATLLCDVNRFDEATALVARLLATQPDSVRGWLTLARARLLAGDPDAAFDAALTAGRLAPDLADCHALAGAAPAAMGRYTEAARARTAPLPGIRVPRRRA</sequence>
<dbReference type="EMBL" id="JAHKKG010000030">
    <property type="protein sequence ID" value="MBU2671010.1"/>
    <property type="molecule type" value="Genomic_DNA"/>
</dbReference>
<accession>A0ABS5Z928</accession>
<gene>
    <name evidence="1" type="ORF">KOI35_46690</name>
</gene>
<evidence type="ECO:0000313" key="2">
    <source>
        <dbReference type="Proteomes" id="UP001519654"/>
    </source>
</evidence>
<evidence type="ECO:0008006" key="3">
    <source>
        <dbReference type="Google" id="ProtNLM"/>
    </source>
</evidence>
<keyword evidence="2" id="KW-1185">Reference proteome</keyword>
<dbReference type="Proteomes" id="UP001519654">
    <property type="component" value="Unassembled WGS sequence"/>
</dbReference>
<organism evidence="1 2">
    <name type="scientific">Paractinoplanes bogorensis</name>
    <dbReference type="NCBI Taxonomy" id="1610840"/>
    <lineage>
        <taxon>Bacteria</taxon>
        <taxon>Bacillati</taxon>
        <taxon>Actinomycetota</taxon>
        <taxon>Actinomycetes</taxon>
        <taxon>Micromonosporales</taxon>
        <taxon>Micromonosporaceae</taxon>
        <taxon>Paractinoplanes</taxon>
    </lineage>
</organism>
<proteinExistence type="predicted"/>
<dbReference type="InterPro" id="IPR011990">
    <property type="entry name" value="TPR-like_helical_dom_sf"/>
</dbReference>
<comment type="caution">
    <text evidence="1">The sequence shown here is derived from an EMBL/GenBank/DDBJ whole genome shotgun (WGS) entry which is preliminary data.</text>
</comment>
<reference evidence="1 2" key="1">
    <citation type="submission" date="2021-06" db="EMBL/GenBank/DDBJ databases">
        <title>Actinoplanes lichenicola sp. nov., and Actinoplanes ovalisporus sp. nov., isolated from lichen in Thailand.</title>
        <authorList>
            <person name="Saeng-In P."/>
            <person name="Kanchanasin P."/>
            <person name="Yuki M."/>
            <person name="Kudo T."/>
            <person name="Ohkuma M."/>
            <person name="Phongsopitanun W."/>
            <person name="Tanasupawat S."/>
        </authorList>
    </citation>
    <scope>NUCLEOTIDE SEQUENCE [LARGE SCALE GENOMIC DNA]</scope>
    <source>
        <strain evidence="1 2">NBRC 110975</strain>
    </source>
</reference>